<dbReference type="InterPro" id="IPR030678">
    <property type="entry name" value="Peptide/Ni-bd"/>
</dbReference>
<evidence type="ECO:0000256" key="1">
    <source>
        <dbReference type="ARBA" id="ARBA00004196"/>
    </source>
</evidence>
<evidence type="ECO:0000256" key="2">
    <source>
        <dbReference type="ARBA" id="ARBA00005695"/>
    </source>
</evidence>
<dbReference type="PIRSF" id="PIRSF002741">
    <property type="entry name" value="MppA"/>
    <property type="match status" value="1"/>
</dbReference>
<dbReference type="CDD" id="cd08513">
    <property type="entry name" value="PBP2_thermophilic_Hb8_like"/>
    <property type="match status" value="1"/>
</dbReference>
<evidence type="ECO:0000259" key="6">
    <source>
        <dbReference type="Pfam" id="PF00496"/>
    </source>
</evidence>
<dbReference type="RefSeq" id="WP_161489999.1">
    <property type="nucleotide sequence ID" value="NZ_JQSG02000006.1"/>
</dbReference>
<comment type="caution">
    <text evidence="7">The sequence shown here is derived from an EMBL/GenBank/DDBJ whole genome shotgun (WGS) entry which is preliminary data.</text>
</comment>
<dbReference type="SUPFAM" id="SSF53850">
    <property type="entry name" value="Periplasmic binding protein-like II"/>
    <property type="match status" value="1"/>
</dbReference>
<evidence type="ECO:0000313" key="7">
    <source>
        <dbReference type="EMBL" id="OBS08669.1"/>
    </source>
</evidence>
<dbReference type="EMBL" id="JQSG02000006">
    <property type="protein sequence ID" value="OBS08669.1"/>
    <property type="molecule type" value="Genomic_DNA"/>
</dbReference>
<dbReference type="STRING" id="160660.BJI67_11875"/>
<dbReference type="InterPro" id="IPR039424">
    <property type="entry name" value="SBP_5"/>
</dbReference>
<dbReference type="PANTHER" id="PTHR30290">
    <property type="entry name" value="PERIPLASMIC BINDING COMPONENT OF ABC TRANSPORTER"/>
    <property type="match status" value="1"/>
</dbReference>
<protein>
    <recommendedName>
        <fullName evidence="6">Solute-binding protein family 5 domain-containing protein</fullName>
    </recommendedName>
</protein>
<evidence type="ECO:0000256" key="5">
    <source>
        <dbReference type="SAM" id="SignalP"/>
    </source>
</evidence>
<dbReference type="Gene3D" id="3.10.105.10">
    <property type="entry name" value="Dipeptide-binding Protein, Domain 3"/>
    <property type="match status" value="1"/>
</dbReference>
<dbReference type="GO" id="GO:0043190">
    <property type="term" value="C:ATP-binding cassette (ABC) transporter complex"/>
    <property type="evidence" value="ECO:0007669"/>
    <property type="project" value="InterPro"/>
</dbReference>
<keyword evidence="4 5" id="KW-0732">Signal</keyword>
<comment type="subcellular location">
    <subcellularLocation>
        <location evidence="1">Cell envelope</location>
    </subcellularLocation>
</comment>
<accession>A0A1A6C292</accession>
<dbReference type="GO" id="GO:1904680">
    <property type="term" value="F:peptide transmembrane transporter activity"/>
    <property type="evidence" value="ECO:0007669"/>
    <property type="project" value="TreeGrafter"/>
</dbReference>
<dbReference type="GO" id="GO:0030288">
    <property type="term" value="C:outer membrane-bounded periplasmic space"/>
    <property type="evidence" value="ECO:0007669"/>
    <property type="project" value="UniProtKB-ARBA"/>
</dbReference>
<dbReference type="Pfam" id="PF00496">
    <property type="entry name" value="SBP_bac_5"/>
    <property type="match status" value="1"/>
</dbReference>
<keyword evidence="3" id="KW-0813">Transport</keyword>
<dbReference type="Proteomes" id="UP000029273">
    <property type="component" value="Unassembled WGS sequence"/>
</dbReference>
<feature type="signal peptide" evidence="5">
    <location>
        <begin position="1"/>
        <end position="31"/>
    </location>
</feature>
<evidence type="ECO:0000313" key="8">
    <source>
        <dbReference type="Proteomes" id="UP000029273"/>
    </source>
</evidence>
<keyword evidence="8" id="KW-1185">Reference proteome</keyword>
<sequence>MPACRKTPRFIRTLSTLACLGALASTGTTMAKSTDVVVTTPNVGGFGAPQTVTSFSPLYNDVSNTDMQAYSILYTPLIWPSPEITVDWKLGLAESVHYNPQRTVVTVKLKPRRWTDGTPVTAADVVYTWKLIEQQGNGYGLYGVGGVPELIKQVAAVSADTVRFTLKHPVSEHWFTLNGLSQFYALPAKAWGHHSNTYFRNHETDMKLMRVSDGPYRLDSFVSGRYARYSANPDYPDSPAVKRFELRFFPDWTTQFSALKTGELQIGEVPTPLYSAQHLVAHLHTFESVPGKPGFLPYEFRMIWLNFKNPKIAFMRDEKVRQALQMAIPQQAIIDVVFHGLGAASFTAVPPVPDTYLSPAMKALDSHPNQAYDPAKAARLLASDGWTMHDGVRTKDGKRLEFTLLYLTGSRAQTEEADMLKASWQKLGVLVHLKRMPQATLLATVQPNGHWETAMLLWSYAPDFYPSGDGLFNTGGGANFGQYSNAALDAAINGSTQPHGREALWHYEALLAKQLPVLFLPVPGYLVKSSGCLGNMREYLNPTAYIAPQAIDLKSSPACASAG</sequence>
<comment type="similarity">
    <text evidence="2">Belongs to the bacterial solute-binding protein 5 family.</text>
</comment>
<reference evidence="7 8" key="1">
    <citation type="journal article" date="2014" name="Genome Announc.">
        <title>Draft Genome Sequence of the Iron-Oxidizing, Acidophilic, and Halotolerant 'Thiobacillus prosperus' Type Strain DSM 5130.</title>
        <authorList>
            <person name="Ossandon F.J."/>
            <person name="Cardenas J.P."/>
            <person name="Corbett M."/>
            <person name="Quatrini R."/>
            <person name="Holmes D.S."/>
            <person name="Watkin E."/>
        </authorList>
    </citation>
    <scope>NUCLEOTIDE SEQUENCE [LARGE SCALE GENOMIC DNA]</scope>
    <source>
        <strain evidence="7 8">DSM 5130</strain>
    </source>
</reference>
<dbReference type="OrthoDB" id="9801912at2"/>
<dbReference type="Gene3D" id="3.40.190.10">
    <property type="entry name" value="Periplasmic binding protein-like II"/>
    <property type="match status" value="1"/>
</dbReference>
<name>A0A1A6C292_9GAMM</name>
<feature type="domain" description="Solute-binding protein family 5" evidence="6">
    <location>
        <begin position="90"/>
        <end position="462"/>
    </location>
</feature>
<dbReference type="AlphaFoldDB" id="A0A1A6C292"/>
<evidence type="ECO:0000256" key="3">
    <source>
        <dbReference type="ARBA" id="ARBA00022448"/>
    </source>
</evidence>
<organism evidence="7 8">
    <name type="scientific">Acidihalobacter prosperus</name>
    <dbReference type="NCBI Taxonomy" id="160660"/>
    <lineage>
        <taxon>Bacteria</taxon>
        <taxon>Pseudomonadati</taxon>
        <taxon>Pseudomonadota</taxon>
        <taxon>Gammaproteobacteria</taxon>
        <taxon>Chromatiales</taxon>
        <taxon>Ectothiorhodospiraceae</taxon>
        <taxon>Acidihalobacter</taxon>
    </lineage>
</organism>
<feature type="chain" id="PRO_5008509283" description="Solute-binding protein family 5 domain-containing protein" evidence="5">
    <location>
        <begin position="32"/>
        <end position="563"/>
    </location>
</feature>
<dbReference type="GO" id="GO:0015833">
    <property type="term" value="P:peptide transport"/>
    <property type="evidence" value="ECO:0007669"/>
    <property type="project" value="TreeGrafter"/>
</dbReference>
<dbReference type="PANTHER" id="PTHR30290:SF10">
    <property type="entry name" value="PERIPLASMIC OLIGOPEPTIDE-BINDING PROTEIN-RELATED"/>
    <property type="match status" value="1"/>
</dbReference>
<proteinExistence type="inferred from homology"/>
<gene>
    <name evidence="7" type="ORF">Thpro_022919</name>
</gene>
<dbReference type="InterPro" id="IPR000914">
    <property type="entry name" value="SBP_5_dom"/>
</dbReference>
<evidence type="ECO:0000256" key="4">
    <source>
        <dbReference type="ARBA" id="ARBA00022729"/>
    </source>
</evidence>